<dbReference type="InterPro" id="IPR004827">
    <property type="entry name" value="bZIP"/>
</dbReference>
<keyword evidence="4" id="KW-0238">DNA-binding</keyword>
<dbReference type="SMART" id="SM00338">
    <property type="entry name" value="BRLZ"/>
    <property type="match status" value="1"/>
</dbReference>
<keyword evidence="11" id="KW-1185">Reference proteome</keyword>
<evidence type="ECO:0000256" key="6">
    <source>
        <dbReference type="ARBA" id="ARBA00023242"/>
    </source>
</evidence>
<feature type="coiled-coil region" evidence="7">
    <location>
        <begin position="225"/>
        <end position="332"/>
    </location>
</feature>
<dbReference type="Gene3D" id="1.20.5.170">
    <property type="match status" value="1"/>
</dbReference>
<dbReference type="GO" id="GO:0005634">
    <property type="term" value="C:nucleus"/>
    <property type="evidence" value="ECO:0007669"/>
    <property type="project" value="UniProtKB-SubCell"/>
</dbReference>
<evidence type="ECO:0000256" key="7">
    <source>
        <dbReference type="SAM" id="Coils"/>
    </source>
</evidence>
<dbReference type="OrthoDB" id="644067at2759"/>
<accession>A0A0A1TJ16</accession>
<name>A0A0A1TJ16_9HYPO</name>
<evidence type="ECO:0000256" key="1">
    <source>
        <dbReference type="ARBA" id="ARBA00004123"/>
    </source>
</evidence>
<dbReference type="EMBL" id="CDHN01000003">
    <property type="protein sequence ID" value="CEJ90513.1"/>
    <property type="molecule type" value="Genomic_DNA"/>
</dbReference>
<keyword evidence="5" id="KW-0804">Transcription</keyword>
<dbReference type="Proteomes" id="UP000039046">
    <property type="component" value="Unassembled WGS sequence"/>
</dbReference>
<dbReference type="InterPro" id="IPR046347">
    <property type="entry name" value="bZIP_sf"/>
</dbReference>
<evidence type="ECO:0000313" key="10">
    <source>
        <dbReference type="EMBL" id="CEJ90513.1"/>
    </source>
</evidence>
<feature type="region of interest" description="Disordered" evidence="8">
    <location>
        <begin position="44"/>
        <end position="86"/>
    </location>
</feature>
<dbReference type="HOGENOM" id="CLU_017851_2_0_1"/>
<feature type="domain" description="BZIP" evidence="9">
    <location>
        <begin position="227"/>
        <end position="290"/>
    </location>
</feature>
<comment type="similarity">
    <text evidence="2">Belongs to the bZIP family.</text>
</comment>
<comment type="subcellular location">
    <subcellularLocation>
        <location evidence="1">Nucleus</location>
    </subcellularLocation>
</comment>
<keyword evidence="6" id="KW-0539">Nucleus</keyword>
<evidence type="ECO:0000256" key="8">
    <source>
        <dbReference type="SAM" id="MobiDB-lite"/>
    </source>
</evidence>
<evidence type="ECO:0000256" key="3">
    <source>
        <dbReference type="ARBA" id="ARBA00023015"/>
    </source>
</evidence>
<dbReference type="Pfam" id="PF00170">
    <property type="entry name" value="bZIP_1"/>
    <property type="match status" value="1"/>
</dbReference>
<gene>
    <name evidence="10" type="ORF">VHEMI06293</name>
</gene>
<evidence type="ECO:0000259" key="9">
    <source>
        <dbReference type="PROSITE" id="PS50217"/>
    </source>
</evidence>
<dbReference type="PANTHER" id="PTHR47416:SF8">
    <property type="entry name" value="BASIC-LEUCINE ZIPPER TRANSCRIPTION FACTOR E-RELATED"/>
    <property type="match status" value="1"/>
</dbReference>
<sequence>MQAFQPSETPSVESSYLQSLSRNNATALEDAIFENYNADSLELSPNMDGSRRESFAAGPSLFSPKSEDWQGVDMQSIPSGNPFVDQQQNVNVTSFGQGATHEFNPQAAMWPMRGNVSGTSPQQVENITEMDPTFQMMGATMSFNHPNMFTPATGQMNHNMAAAIVPKEWSRSSHMPAREQQTAQSISDARQEGIRKRNTRFEIPPEHNLGNIDHLIAQSTDEHRIKELKAQKRLLRNRQAALDSRQRKKLHTERLEDEKKQFNAVVADMEVELNAAKAELERLRRENQTYVGYADNMAAQKEEMIRAHTVEARELRKKNALLTEHIQRLEGNVTTPTSPSNAFDAGDLSDMAMPGNWDSSTFAAGNFTSGTLVEKSETTKVDTALPTADVDHDKASSQGGLLFMLFLVGAFVMSSRSANPTIPRASEDIRQASAALLDTVLRDAGITQLADTIQAAGPQPSGVNWQSPSAPVDTSSLEGAANNILPRTGDQQSFAMAAEQYSGMSDQEFLQHLNPPQDHRVPNQGRKSLAEALENLQQTSRQAGMAEVYTRSLLWNKVPNDVVRNFAKMVVEGSHGPQTE</sequence>
<dbReference type="GO" id="GO:0003700">
    <property type="term" value="F:DNA-binding transcription factor activity"/>
    <property type="evidence" value="ECO:0007669"/>
    <property type="project" value="InterPro"/>
</dbReference>
<dbReference type="AlphaFoldDB" id="A0A0A1TJ16"/>
<dbReference type="STRING" id="1531966.A0A0A1TJ16"/>
<keyword evidence="7" id="KW-0175">Coiled coil</keyword>
<protein>
    <recommendedName>
        <fullName evidence="9">BZIP domain-containing protein</fullName>
    </recommendedName>
</protein>
<evidence type="ECO:0000313" key="11">
    <source>
        <dbReference type="Proteomes" id="UP000039046"/>
    </source>
</evidence>
<keyword evidence="3" id="KW-0805">Transcription regulation</keyword>
<reference evidence="10 11" key="1">
    <citation type="journal article" date="2015" name="Genome Announc.">
        <title>Draft Genome Sequence and Gene Annotation of the Entomopathogenic Fungus Verticillium hemipterigenum.</title>
        <authorList>
            <person name="Horn F."/>
            <person name="Habel A."/>
            <person name="Scharf D.H."/>
            <person name="Dworschak J."/>
            <person name="Brakhage A.A."/>
            <person name="Guthke R."/>
            <person name="Hertweck C."/>
            <person name="Linde J."/>
        </authorList>
    </citation>
    <scope>NUCLEOTIDE SEQUENCE [LARGE SCALE GENOMIC DNA]</scope>
</reference>
<dbReference type="CDD" id="cd14686">
    <property type="entry name" value="bZIP"/>
    <property type="match status" value="1"/>
</dbReference>
<evidence type="ECO:0000256" key="2">
    <source>
        <dbReference type="ARBA" id="ARBA00007163"/>
    </source>
</evidence>
<proteinExistence type="inferred from homology"/>
<evidence type="ECO:0000256" key="4">
    <source>
        <dbReference type="ARBA" id="ARBA00023125"/>
    </source>
</evidence>
<feature type="compositionally biased region" description="Polar residues" evidence="8">
    <location>
        <begin position="76"/>
        <end position="86"/>
    </location>
</feature>
<dbReference type="PROSITE" id="PS50217">
    <property type="entry name" value="BZIP"/>
    <property type="match status" value="1"/>
</dbReference>
<dbReference type="PANTHER" id="PTHR47416">
    <property type="entry name" value="BASIC-LEUCINE ZIPPER TRANSCRIPTION FACTOR F-RELATED"/>
    <property type="match status" value="1"/>
</dbReference>
<feature type="region of interest" description="Disordered" evidence="8">
    <location>
        <begin position="171"/>
        <end position="190"/>
    </location>
</feature>
<dbReference type="SUPFAM" id="SSF57959">
    <property type="entry name" value="Leucine zipper domain"/>
    <property type="match status" value="1"/>
</dbReference>
<dbReference type="GO" id="GO:0003677">
    <property type="term" value="F:DNA binding"/>
    <property type="evidence" value="ECO:0007669"/>
    <property type="project" value="UniProtKB-KW"/>
</dbReference>
<evidence type="ECO:0000256" key="5">
    <source>
        <dbReference type="ARBA" id="ARBA00023163"/>
    </source>
</evidence>
<feature type="compositionally biased region" description="Polar residues" evidence="8">
    <location>
        <begin position="179"/>
        <end position="188"/>
    </location>
</feature>
<organism evidence="10 11">
    <name type="scientific">[Torrubiella] hemipterigena</name>
    <dbReference type="NCBI Taxonomy" id="1531966"/>
    <lineage>
        <taxon>Eukaryota</taxon>
        <taxon>Fungi</taxon>
        <taxon>Dikarya</taxon>
        <taxon>Ascomycota</taxon>
        <taxon>Pezizomycotina</taxon>
        <taxon>Sordariomycetes</taxon>
        <taxon>Hypocreomycetidae</taxon>
        <taxon>Hypocreales</taxon>
        <taxon>Clavicipitaceae</taxon>
        <taxon>Clavicipitaceae incertae sedis</taxon>
        <taxon>'Torrubiella' clade</taxon>
    </lineage>
</organism>